<accession>A0A7T2GJP5</accession>
<evidence type="ECO:0000313" key="3">
    <source>
        <dbReference type="Proteomes" id="UP000594873"/>
    </source>
</evidence>
<dbReference type="RefSeq" id="WP_200971799.1">
    <property type="nucleotide sequence ID" value="NZ_CP065592.1"/>
</dbReference>
<evidence type="ECO:0000256" key="1">
    <source>
        <dbReference type="SAM" id="SignalP"/>
    </source>
</evidence>
<evidence type="ECO:0000313" key="2">
    <source>
        <dbReference type="EMBL" id="QPQ55123.1"/>
    </source>
</evidence>
<sequence>MGKVQIMRYLVISAAALALAACGQQQDSNGSAEAGKTGETAAADGALKIGADGVPQFRPGAWEMTESGDNANETRRECLGADANPQLREELTRSYPKECKVERDSNSGRLFVKASCPQNGLTIDSEIEVTGSDTAMNMRIGAFVTMPDGKRQGGETRIVGRWVGQCPAGVQPGDSIEG</sequence>
<protein>
    <submittedName>
        <fullName evidence="2">DUF3617 family protein</fullName>
    </submittedName>
</protein>
<feature type="signal peptide" evidence="1">
    <location>
        <begin position="1"/>
        <end position="20"/>
    </location>
</feature>
<keyword evidence="3" id="KW-1185">Reference proteome</keyword>
<feature type="chain" id="PRO_5032894099" evidence="1">
    <location>
        <begin position="21"/>
        <end position="178"/>
    </location>
</feature>
<dbReference type="Pfam" id="PF12276">
    <property type="entry name" value="DUF3617"/>
    <property type="match status" value="1"/>
</dbReference>
<dbReference type="PROSITE" id="PS51257">
    <property type="entry name" value="PROKAR_LIPOPROTEIN"/>
    <property type="match status" value="1"/>
</dbReference>
<dbReference type="AlphaFoldDB" id="A0A7T2GJP5"/>
<gene>
    <name evidence="2" type="ORF">IC614_00400</name>
</gene>
<dbReference type="Proteomes" id="UP000594873">
    <property type="component" value="Chromosome"/>
</dbReference>
<name>A0A7T2GJP5_9SPHN</name>
<dbReference type="EMBL" id="CP065592">
    <property type="protein sequence ID" value="QPQ55123.1"/>
    <property type="molecule type" value="Genomic_DNA"/>
</dbReference>
<dbReference type="KEGG" id="sflv:IC614_00400"/>
<dbReference type="InterPro" id="IPR022061">
    <property type="entry name" value="DUF3617"/>
</dbReference>
<reference evidence="2 3" key="1">
    <citation type="submission" date="2020-11" db="EMBL/GenBank/DDBJ databases">
        <title>Genome seq and assembly of Sphingosinicella sp.</title>
        <authorList>
            <person name="Chhetri G."/>
        </authorList>
    </citation>
    <scope>NUCLEOTIDE SEQUENCE [LARGE SCALE GENOMIC DNA]</scope>
    <source>
        <strain evidence="2 3">UDD2</strain>
    </source>
</reference>
<proteinExistence type="predicted"/>
<keyword evidence="1" id="KW-0732">Signal</keyword>
<organism evidence="2 3">
    <name type="scientific">Allosphingosinicella flava</name>
    <dbReference type="NCBI Taxonomy" id="2771430"/>
    <lineage>
        <taxon>Bacteria</taxon>
        <taxon>Pseudomonadati</taxon>
        <taxon>Pseudomonadota</taxon>
        <taxon>Alphaproteobacteria</taxon>
        <taxon>Sphingomonadales</taxon>
        <taxon>Sphingomonadaceae</taxon>
        <taxon>Allosphingosinicella</taxon>
    </lineage>
</organism>